<organism evidence="3 4">
    <name type="scientific">Mesorhabditis belari</name>
    <dbReference type="NCBI Taxonomy" id="2138241"/>
    <lineage>
        <taxon>Eukaryota</taxon>
        <taxon>Metazoa</taxon>
        <taxon>Ecdysozoa</taxon>
        <taxon>Nematoda</taxon>
        <taxon>Chromadorea</taxon>
        <taxon>Rhabditida</taxon>
        <taxon>Rhabditina</taxon>
        <taxon>Rhabditomorpha</taxon>
        <taxon>Rhabditoidea</taxon>
        <taxon>Rhabditidae</taxon>
        <taxon>Mesorhabditinae</taxon>
        <taxon>Mesorhabditis</taxon>
    </lineage>
</organism>
<name>A0AAF3EUS4_9BILA</name>
<feature type="region of interest" description="Disordered" evidence="1">
    <location>
        <begin position="508"/>
        <end position="529"/>
    </location>
</feature>
<evidence type="ECO:0000313" key="4">
    <source>
        <dbReference type="WBParaSite" id="MBELARI_LOCUS17925"/>
    </source>
</evidence>
<feature type="chain" id="PRO_5041990158" description="CXC domain-containing protein" evidence="2">
    <location>
        <begin position="17"/>
        <end position="875"/>
    </location>
</feature>
<dbReference type="Proteomes" id="UP000887575">
    <property type="component" value="Unassembled WGS sequence"/>
</dbReference>
<feature type="compositionally biased region" description="Polar residues" evidence="1">
    <location>
        <begin position="602"/>
        <end position="620"/>
    </location>
</feature>
<evidence type="ECO:0000256" key="2">
    <source>
        <dbReference type="SAM" id="SignalP"/>
    </source>
</evidence>
<feature type="region of interest" description="Disordered" evidence="1">
    <location>
        <begin position="602"/>
        <end position="625"/>
    </location>
</feature>
<dbReference type="AlphaFoldDB" id="A0AAF3EUS4"/>
<sequence length="875" mass="98640">MEFLLLFSMIILFVDCREILRKQRSAEDAYGPTPPEEKRSFIEKWKDFDQTLALRRERLLKQLRDKVQNASPPSIQPAPPGINRDSYQEIIEESEKPIDVSTVAASAAVETGALSSERAIMTISQGELRELNEMKEVEFVQTTTEMSDEEDCANTNEGSGAQLTLNVEDEAFLNRAVEKVSGEVRTRRPCIDHNGLKEVKPLNAEPTIEASIQEVEKPENYTKLDPSEIQSGESLLKTSAGYGLENVLPKDQQTDKFLAKAAEILENLGSENNSDFENLKLDPYGSILEKRGLNETLEATKLDLDLVKDLADSSFDGIKADSTLSSTDIMIEKLLENGENIFTNDGAFESVKLNWTAPTKGAVIGCPPPKLCAKNCFVTINEKGCQDCQCLWISLTCDNDLDCPEEAQACDMGKCQCRFGWEQDMKRSGYCRGAYPRTARVADPTAKFKSQHRSMGSPLRKVEVAKRFMDAKDESMKLKKLRDPEEFTTAIPASVYFFGRQSHRRKRDTLSRENLKSFEKPRQSERLEWPGPCNDDDSCPEDLYCIQGDCWSLPDKPLQSFTALSDFENRKLSDFSSLTGRGFEHFGLQGFPDFSKEANRQANSFSTKLSNKPSPISKSTHPLAKPRPKKVINVISPPGFLPTSEEELVIRSANSQGKNKDVKMIEIRSRNLRVKPERRRAPAKSTTTSPSPDFVFSPPTTARTSKEPPSFAINDAPNHDDFMQEFWKQKLHLEAPNKFHELEEEVTTAASLDDLEDHEPGVWYEMKPGEFPSFGARPNPSANVPKRSDRMFYEYTKDNLINKPIQILSDNAKGKVQDECSKDSDCSLRTKCCPKKWCDRSQECGNANFCLPDCSLTKMVHQDDGRRPQMDLIYD</sequence>
<protein>
    <recommendedName>
        <fullName evidence="5">CXC domain-containing protein</fullName>
    </recommendedName>
</protein>
<proteinExistence type="predicted"/>
<keyword evidence="3" id="KW-1185">Reference proteome</keyword>
<dbReference type="WBParaSite" id="MBELARI_LOCUS17925">
    <property type="protein sequence ID" value="MBELARI_LOCUS17925"/>
    <property type="gene ID" value="MBELARI_LOCUS17925"/>
</dbReference>
<evidence type="ECO:0000256" key="1">
    <source>
        <dbReference type="SAM" id="MobiDB-lite"/>
    </source>
</evidence>
<evidence type="ECO:0008006" key="5">
    <source>
        <dbReference type="Google" id="ProtNLM"/>
    </source>
</evidence>
<keyword evidence="2" id="KW-0732">Signal</keyword>
<feature type="region of interest" description="Disordered" evidence="1">
    <location>
        <begin position="675"/>
        <end position="710"/>
    </location>
</feature>
<evidence type="ECO:0000313" key="3">
    <source>
        <dbReference type="Proteomes" id="UP000887575"/>
    </source>
</evidence>
<feature type="compositionally biased region" description="Basic and acidic residues" evidence="1">
    <location>
        <begin position="508"/>
        <end position="528"/>
    </location>
</feature>
<reference evidence="4" key="1">
    <citation type="submission" date="2024-02" db="UniProtKB">
        <authorList>
            <consortium name="WormBaseParasite"/>
        </authorList>
    </citation>
    <scope>IDENTIFICATION</scope>
</reference>
<accession>A0AAF3EUS4</accession>
<feature type="signal peptide" evidence="2">
    <location>
        <begin position="1"/>
        <end position="16"/>
    </location>
</feature>